<dbReference type="PROSITE" id="PS51683">
    <property type="entry name" value="SAM_OMT_II"/>
    <property type="match status" value="1"/>
</dbReference>
<dbReference type="OrthoDB" id="1535081at2759"/>
<dbReference type="EMBL" id="CDHN01000003">
    <property type="protein sequence ID" value="CEJ90333.1"/>
    <property type="molecule type" value="Genomic_DNA"/>
</dbReference>
<dbReference type="PANTHER" id="PTHR43712:SF16">
    <property type="entry name" value="O-METHYLTRANSFERASE ELCB"/>
    <property type="match status" value="1"/>
</dbReference>
<keyword evidence="3" id="KW-0949">S-adenosyl-L-methionine</keyword>
<dbReference type="PIRSF" id="PIRSF005739">
    <property type="entry name" value="O-mtase"/>
    <property type="match status" value="1"/>
</dbReference>
<dbReference type="Gene3D" id="1.10.10.10">
    <property type="entry name" value="Winged helix-like DNA-binding domain superfamily/Winged helix DNA-binding domain"/>
    <property type="match status" value="1"/>
</dbReference>
<dbReference type="InterPro" id="IPR036388">
    <property type="entry name" value="WH-like_DNA-bd_sf"/>
</dbReference>
<dbReference type="Gene3D" id="3.40.50.150">
    <property type="entry name" value="Vaccinia Virus protein VP39"/>
    <property type="match status" value="1"/>
</dbReference>
<evidence type="ECO:0000259" key="4">
    <source>
        <dbReference type="Pfam" id="PF00891"/>
    </source>
</evidence>
<dbReference type="SUPFAM" id="SSF53335">
    <property type="entry name" value="S-adenosyl-L-methionine-dependent methyltransferases"/>
    <property type="match status" value="1"/>
</dbReference>
<dbReference type="SUPFAM" id="SSF46785">
    <property type="entry name" value="Winged helix' DNA-binding domain"/>
    <property type="match status" value="1"/>
</dbReference>
<organism evidence="5 6">
    <name type="scientific">[Torrubiella] hemipterigena</name>
    <dbReference type="NCBI Taxonomy" id="1531966"/>
    <lineage>
        <taxon>Eukaryota</taxon>
        <taxon>Fungi</taxon>
        <taxon>Dikarya</taxon>
        <taxon>Ascomycota</taxon>
        <taxon>Pezizomycotina</taxon>
        <taxon>Sordariomycetes</taxon>
        <taxon>Hypocreomycetidae</taxon>
        <taxon>Hypocreales</taxon>
        <taxon>Clavicipitaceae</taxon>
        <taxon>Clavicipitaceae incertae sedis</taxon>
        <taxon>'Torrubiella' clade</taxon>
    </lineage>
</organism>
<dbReference type="InterPro" id="IPR016461">
    <property type="entry name" value="COMT-like"/>
</dbReference>
<evidence type="ECO:0000256" key="1">
    <source>
        <dbReference type="ARBA" id="ARBA00022603"/>
    </source>
</evidence>
<dbReference type="Pfam" id="PF00891">
    <property type="entry name" value="Methyltransf_2"/>
    <property type="match status" value="1"/>
</dbReference>
<reference evidence="5 6" key="1">
    <citation type="journal article" date="2015" name="Genome Announc.">
        <title>Draft Genome Sequence and Gene Annotation of the Entomopathogenic Fungus Verticillium hemipterigenum.</title>
        <authorList>
            <person name="Horn F."/>
            <person name="Habel A."/>
            <person name="Scharf D.H."/>
            <person name="Dworschak J."/>
            <person name="Brakhage A.A."/>
            <person name="Guthke R."/>
            <person name="Hertweck C."/>
            <person name="Linde J."/>
        </authorList>
    </citation>
    <scope>NUCLEOTIDE SEQUENCE [LARGE SCALE GENOMIC DNA]</scope>
</reference>
<keyword evidence="2" id="KW-0808">Transferase</keyword>
<keyword evidence="1" id="KW-0489">Methyltransferase</keyword>
<dbReference type="GO" id="GO:0008171">
    <property type="term" value="F:O-methyltransferase activity"/>
    <property type="evidence" value="ECO:0007669"/>
    <property type="project" value="InterPro"/>
</dbReference>
<dbReference type="Proteomes" id="UP000039046">
    <property type="component" value="Unassembled WGS sequence"/>
</dbReference>
<evidence type="ECO:0000313" key="6">
    <source>
        <dbReference type="Proteomes" id="UP000039046"/>
    </source>
</evidence>
<evidence type="ECO:0000313" key="5">
    <source>
        <dbReference type="EMBL" id="CEJ90333.1"/>
    </source>
</evidence>
<dbReference type="GO" id="GO:0032259">
    <property type="term" value="P:methylation"/>
    <property type="evidence" value="ECO:0007669"/>
    <property type="project" value="UniProtKB-KW"/>
</dbReference>
<feature type="domain" description="O-methyltransferase C-terminal" evidence="4">
    <location>
        <begin position="203"/>
        <end position="352"/>
    </location>
</feature>
<sequence>MTAQSTSSPAETRARIAKMYRDVAAPCMSAAEFALIKSMIDFKAFDVIPEEGDIAIADIATKVGGTEEVLIRITNFLVAREVLASPATGRVAHTPQSLLYRSDQPTAWLYIHMFNNALRSFAQLPTFFAKFGLSSPKSVRTTPLGLAHGEEDKPHYEIIVDDKSVHKGFNEALGAVGDMYSLKGVYDFGWIREALDANTDRLAIVDFGGCLFIFFWDIVRSNAYIPAERCAILDLPQVIENTRANVAKNDDELQHIGLIPGSMFEELPEKARGACVFQIRRVLNDFPDEEVVKALTNIRKALAPDSRLLIIEEMLNPKIPLNTGLDIFLMMGAGKRRNAEMFSKLAEPAGFKLNAEFSNVNAEFDDFGVLEFIPI</sequence>
<accession>A0A0A1TIP2</accession>
<protein>
    <recommendedName>
        <fullName evidence="4">O-methyltransferase C-terminal domain-containing protein</fullName>
    </recommendedName>
</protein>
<dbReference type="HOGENOM" id="CLU_005533_5_2_1"/>
<keyword evidence="6" id="KW-1185">Reference proteome</keyword>
<dbReference type="AlphaFoldDB" id="A0A0A1TIP2"/>
<evidence type="ECO:0000256" key="3">
    <source>
        <dbReference type="ARBA" id="ARBA00022691"/>
    </source>
</evidence>
<dbReference type="InterPro" id="IPR029063">
    <property type="entry name" value="SAM-dependent_MTases_sf"/>
</dbReference>
<dbReference type="InterPro" id="IPR001077">
    <property type="entry name" value="COMT_C"/>
</dbReference>
<dbReference type="InterPro" id="IPR036390">
    <property type="entry name" value="WH_DNA-bd_sf"/>
</dbReference>
<gene>
    <name evidence="5" type="ORF">VHEMI06124</name>
</gene>
<dbReference type="PANTHER" id="PTHR43712">
    <property type="entry name" value="PUTATIVE (AFU_ORTHOLOGUE AFUA_4G14580)-RELATED"/>
    <property type="match status" value="1"/>
</dbReference>
<evidence type="ECO:0000256" key="2">
    <source>
        <dbReference type="ARBA" id="ARBA00022679"/>
    </source>
</evidence>
<name>A0A0A1TIP2_9HYPO</name>
<proteinExistence type="predicted"/>